<dbReference type="AlphaFoldDB" id="A0A0F9MSM5"/>
<name>A0A0F9MSM5_9ZZZZ</name>
<dbReference type="EMBL" id="LAZR01004420">
    <property type="protein sequence ID" value="KKN08749.1"/>
    <property type="molecule type" value="Genomic_DNA"/>
</dbReference>
<organism evidence="1">
    <name type="scientific">marine sediment metagenome</name>
    <dbReference type="NCBI Taxonomy" id="412755"/>
    <lineage>
        <taxon>unclassified sequences</taxon>
        <taxon>metagenomes</taxon>
        <taxon>ecological metagenomes</taxon>
    </lineage>
</organism>
<comment type="caution">
    <text evidence="1">The sequence shown here is derived from an EMBL/GenBank/DDBJ whole genome shotgun (WGS) entry which is preliminary data.</text>
</comment>
<reference evidence="1" key="1">
    <citation type="journal article" date="2015" name="Nature">
        <title>Complex archaea that bridge the gap between prokaryotes and eukaryotes.</title>
        <authorList>
            <person name="Spang A."/>
            <person name="Saw J.H."/>
            <person name="Jorgensen S.L."/>
            <person name="Zaremba-Niedzwiedzka K."/>
            <person name="Martijn J."/>
            <person name="Lind A.E."/>
            <person name="van Eijk R."/>
            <person name="Schleper C."/>
            <person name="Guy L."/>
            <person name="Ettema T.J."/>
        </authorList>
    </citation>
    <scope>NUCLEOTIDE SEQUENCE</scope>
</reference>
<evidence type="ECO:0000313" key="1">
    <source>
        <dbReference type="EMBL" id="KKN08749.1"/>
    </source>
</evidence>
<proteinExistence type="predicted"/>
<sequence length="53" mass="6187">MVRCDDLCFERMKNLAEGFGWTIKKTEVTPGKLEIIMERDRDEPETDITVQPT</sequence>
<gene>
    <name evidence="1" type="ORF">LCGC14_1053420</name>
</gene>
<protein>
    <submittedName>
        <fullName evidence="1">Uncharacterized protein</fullName>
    </submittedName>
</protein>
<accession>A0A0F9MSM5</accession>